<dbReference type="InterPro" id="IPR050259">
    <property type="entry name" value="SDR"/>
</dbReference>
<dbReference type="InParanoid" id="M0MJ73"/>
<proteinExistence type="inferred from homology"/>
<reference evidence="2 3" key="1">
    <citation type="journal article" date="2014" name="PLoS Genet.">
        <title>Phylogenetically driven sequencing of extremely halophilic archaea reveals strategies for static and dynamic osmo-response.</title>
        <authorList>
            <person name="Becker E.A."/>
            <person name="Seitzer P.M."/>
            <person name="Tritt A."/>
            <person name="Larsen D."/>
            <person name="Krusor M."/>
            <person name="Yao A.I."/>
            <person name="Wu D."/>
            <person name="Madern D."/>
            <person name="Eisen J.A."/>
            <person name="Darling A.E."/>
            <person name="Facciotti M.T."/>
        </authorList>
    </citation>
    <scope>NUCLEOTIDE SEQUENCE [LARGE SCALE GENOMIC DNA]</scope>
    <source>
        <strain evidence="2 3">DSM 5350</strain>
    </source>
</reference>
<dbReference type="PANTHER" id="PTHR42879">
    <property type="entry name" value="3-OXOACYL-(ACYL-CARRIER-PROTEIN) REDUCTASE"/>
    <property type="match status" value="1"/>
</dbReference>
<sequence>MIANYRSSEAAYDTAKAIEDDGGTAIPLQADVSDPAEVETMRDRVHELASPVDVLVNNAGITVDKTFSNMTREDWQRMIDVNLGGVFNCTNAFFDDIRERVWDP</sequence>
<evidence type="ECO:0000256" key="1">
    <source>
        <dbReference type="ARBA" id="ARBA00006484"/>
    </source>
</evidence>
<comment type="similarity">
    <text evidence="1">Belongs to the short-chain dehydrogenases/reductases (SDR) family.</text>
</comment>
<dbReference type="PATRIC" id="fig|1227455.4.peg.1840"/>
<comment type="caution">
    <text evidence="2">The sequence shown here is derived from an EMBL/GenBank/DDBJ whole genome shotgun (WGS) entry which is preliminary data.</text>
</comment>
<evidence type="ECO:0000313" key="3">
    <source>
        <dbReference type="Proteomes" id="UP000011669"/>
    </source>
</evidence>
<dbReference type="GO" id="GO:0008667">
    <property type="term" value="F:2,3-dihydro-2,3-dihydroxybenzoate dehydrogenase activity"/>
    <property type="evidence" value="ECO:0007669"/>
    <property type="project" value="InterPro"/>
</dbReference>
<gene>
    <name evidence="2" type="ORF">C449_08979</name>
</gene>
<protein>
    <submittedName>
        <fullName evidence="2">3-oxoacyl-(Acyl-carrier-protein) reductase</fullName>
    </submittedName>
</protein>
<dbReference type="GO" id="GO:0019290">
    <property type="term" value="P:siderophore biosynthetic process"/>
    <property type="evidence" value="ECO:0007669"/>
    <property type="project" value="InterPro"/>
</dbReference>
<dbReference type="Proteomes" id="UP000011669">
    <property type="component" value="Unassembled WGS sequence"/>
</dbReference>
<dbReference type="InterPro" id="IPR002347">
    <property type="entry name" value="SDR_fam"/>
</dbReference>
<dbReference type="Pfam" id="PF00106">
    <property type="entry name" value="adh_short"/>
    <property type="match status" value="1"/>
</dbReference>
<dbReference type="STRING" id="1227455.C449_08979"/>
<dbReference type="PANTHER" id="PTHR42879:SF2">
    <property type="entry name" value="3-OXOACYL-[ACYL-CARRIER-PROTEIN] REDUCTASE FABG"/>
    <property type="match status" value="1"/>
</dbReference>
<dbReference type="InterPro" id="IPR036291">
    <property type="entry name" value="NAD(P)-bd_dom_sf"/>
</dbReference>
<organism evidence="2 3">
    <name type="scientific">Halococcus saccharolyticus DSM 5350</name>
    <dbReference type="NCBI Taxonomy" id="1227455"/>
    <lineage>
        <taxon>Archaea</taxon>
        <taxon>Methanobacteriati</taxon>
        <taxon>Methanobacteriota</taxon>
        <taxon>Stenosarchaea group</taxon>
        <taxon>Halobacteria</taxon>
        <taxon>Halobacteriales</taxon>
        <taxon>Halococcaceae</taxon>
        <taxon>Halococcus</taxon>
    </lineage>
</organism>
<keyword evidence="3" id="KW-1185">Reference proteome</keyword>
<dbReference type="SUPFAM" id="SSF51735">
    <property type="entry name" value="NAD(P)-binding Rossmann-fold domains"/>
    <property type="match status" value="1"/>
</dbReference>
<evidence type="ECO:0000313" key="2">
    <source>
        <dbReference type="EMBL" id="EMA44779.1"/>
    </source>
</evidence>
<dbReference type="EMBL" id="AOMD01000021">
    <property type="protein sequence ID" value="EMA44779.1"/>
    <property type="molecule type" value="Genomic_DNA"/>
</dbReference>
<dbReference type="InterPro" id="IPR003560">
    <property type="entry name" value="DHB_DH"/>
</dbReference>
<dbReference type="AlphaFoldDB" id="M0MJ73"/>
<accession>M0MJ73</accession>
<name>M0MJ73_9EURY</name>
<dbReference type="PRINTS" id="PR01397">
    <property type="entry name" value="DHBDHDRGNASE"/>
</dbReference>
<dbReference type="Gene3D" id="3.40.50.720">
    <property type="entry name" value="NAD(P)-binding Rossmann-like Domain"/>
    <property type="match status" value="1"/>
</dbReference>